<evidence type="ECO:0008006" key="5">
    <source>
        <dbReference type="Google" id="ProtNLM"/>
    </source>
</evidence>
<feature type="chain" id="PRO_5008125157" description="Secreted protein" evidence="2">
    <location>
        <begin position="23"/>
        <end position="245"/>
    </location>
</feature>
<feature type="signal peptide" evidence="2">
    <location>
        <begin position="1"/>
        <end position="22"/>
    </location>
</feature>
<feature type="region of interest" description="Disordered" evidence="1">
    <location>
        <begin position="128"/>
        <end position="200"/>
    </location>
</feature>
<evidence type="ECO:0000256" key="2">
    <source>
        <dbReference type="SAM" id="SignalP"/>
    </source>
</evidence>
<feature type="compositionally biased region" description="Polar residues" evidence="1">
    <location>
        <begin position="178"/>
        <end position="200"/>
    </location>
</feature>
<dbReference type="STRING" id="43041.A0A182K8Z5"/>
<feature type="compositionally biased region" description="Low complexity" evidence="1">
    <location>
        <begin position="154"/>
        <end position="163"/>
    </location>
</feature>
<evidence type="ECO:0000313" key="4">
    <source>
        <dbReference type="Proteomes" id="UP000075881"/>
    </source>
</evidence>
<dbReference type="AlphaFoldDB" id="A0A182K8Z5"/>
<accession>A0A182K8Z5</accession>
<dbReference type="VEuPathDB" id="VectorBase:ACHR007232"/>
<feature type="compositionally biased region" description="Low complexity" evidence="1">
    <location>
        <begin position="218"/>
        <end position="228"/>
    </location>
</feature>
<feature type="region of interest" description="Disordered" evidence="1">
    <location>
        <begin position="48"/>
        <end position="115"/>
    </location>
</feature>
<organism evidence="3 4">
    <name type="scientific">Anopheles christyi</name>
    <dbReference type="NCBI Taxonomy" id="43041"/>
    <lineage>
        <taxon>Eukaryota</taxon>
        <taxon>Metazoa</taxon>
        <taxon>Ecdysozoa</taxon>
        <taxon>Arthropoda</taxon>
        <taxon>Hexapoda</taxon>
        <taxon>Insecta</taxon>
        <taxon>Pterygota</taxon>
        <taxon>Neoptera</taxon>
        <taxon>Endopterygota</taxon>
        <taxon>Diptera</taxon>
        <taxon>Nematocera</taxon>
        <taxon>Culicoidea</taxon>
        <taxon>Culicidae</taxon>
        <taxon>Anophelinae</taxon>
        <taxon>Anopheles</taxon>
    </lineage>
</organism>
<sequence>MRVYLVKCVLSVIILSVALVSARPASSDAIYFPPDDHEEHSMPVFEQSAASNTGTQTVVGPDGSVQQQNFGSSQSANIASDLSSGQLSATNTQQQSFQSGDKFHSQNAAQGQSASFDTGKQALANANTNTNVVRDGASVREETSGGAGSSIKTAQGSQASQAQTNSESFKEPGKEGSRTTGSAQSQNLGLDGTGSASNANTGSEKIVLADGTVITKSFGSSSSFQTSGNTKASSMAQTFSQSFGG</sequence>
<reference evidence="3" key="2">
    <citation type="submission" date="2020-05" db="UniProtKB">
        <authorList>
            <consortium name="EnsemblMetazoa"/>
        </authorList>
    </citation>
    <scope>IDENTIFICATION</scope>
    <source>
        <strain evidence="3">ACHKN1017</strain>
    </source>
</reference>
<protein>
    <recommendedName>
        <fullName evidence="5">Secreted protein</fullName>
    </recommendedName>
</protein>
<feature type="compositionally biased region" description="Polar residues" evidence="1">
    <location>
        <begin position="229"/>
        <end position="245"/>
    </location>
</feature>
<feature type="compositionally biased region" description="Basic and acidic residues" evidence="1">
    <location>
        <begin position="168"/>
        <end position="177"/>
    </location>
</feature>
<evidence type="ECO:0000256" key="1">
    <source>
        <dbReference type="SAM" id="MobiDB-lite"/>
    </source>
</evidence>
<dbReference type="EnsemblMetazoa" id="ACHR007232-RA">
    <property type="protein sequence ID" value="ACHR007232-PA"/>
    <property type="gene ID" value="ACHR007232"/>
</dbReference>
<name>A0A182K8Z5_9DIPT</name>
<proteinExistence type="predicted"/>
<keyword evidence="2" id="KW-0732">Signal</keyword>
<dbReference type="Proteomes" id="UP000075881">
    <property type="component" value="Unassembled WGS sequence"/>
</dbReference>
<reference evidence="4" key="1">
    <citation type="submission" date="2013-03" db="EMBL/GenBank/DDBJ databases">
        <title>The Genome Sequence of Anopheles christyi ACHKN1017.</title>
        <authorList>
            <consortium name="The Broad Institute Genomics Platform"/>
            <person name="Neafsey D.E."/>
            <person name="Besansky N."/>
            <person name="Walker B."/>
            <person name="Young S.K."/>
            <person name="Zeng Q."/>
            <person name="Gargeya S."/>
            <person name="Fitzgerald M."/>
            <person name="Haas B."/>
            <person name="Abouelleil A."/>
            <person name="Allen A.W."/>
            <person name="Alvarado L."/>
            <person name="Arachchi H.M."/>
            <person name="Berlin A.M."/>
            <person name="Chapman S.B."/>
            <person name="Gainer-Dewar J."/>
            <person name="Goldberg J."/>
            <person name="Griggs A."/>
            <person name="Gujja S."/>
            <person name="Hansen M."/>
            <person name="Howarth C."/>
            <person name="Imamovic A."/>
            <person name="Ireland A."/>
            <person name="Larimer J."/>
            <person name="McCowan C."/>
            <person name="Murphy C."/>
            <person name="Pearson M."/>
            <person name="Poon T.W."/>
            <person name="Priest M."/>
            <person name="Roberts A."/>
            <person name="Saif S."/>
            <person name="Shea T."/>
            <person name="Sisk P."/>
            <person name="Sykes S."/>
            <person name="Wortman J."/>
            <person name="Nusbaum C."/>
            <person name="Birren B."/>
        </authorList>
    </citation>
    <scope>NUCLEOTIDE SEQUENCE [LARGE SCALE GENOMIC DNA]</scope>
    <source>
        <strain evidence="4">ACHKN1017</strain>
    </source>
</reference>
<feature type="region of interest" description="Disordered" evidence="1">
    <location>
        <begin position="218"/>
        <end position="245"/>
    </location>
</feature>
<keyword evidence="4" id="KW-1185">Reference proteome</keyword>
<evidence type="ECO:0000313" key="3">
    <source>
        <dbReference type="EnsemblMetazoa" id="ACHR007232-PA"/>
    </source>
</evidence>